<dbReference type="GO" id="GO:0016020">
    <property type="term" value="C:membrane"/>
    <property type="evidence" value="ECO:0007669"/>
    <property type="project" value="UniProtKB-SubCell"/>
</dbReference>
<dbReference type="AlphaFoldDB" id="A0A2T8HUS2"/>
<comment type="caution">
    <text evidence="7">The sequence shown here is derived from an EMBL/GenBank/DDBJ whole genome shotgun (WGS) entry which is preliminary data.</text>
</comment>
<evidence type="ECO:0000256" key="2">
    <source>
        <dbReference type="ARBA" id="ARBA00022692"/>
    </source>
</evidence>
<gene>
    <name evidence="7" type="ORF">DDE20_09335</name>
</gene>
<proteinExistence type="predicted"/>
<evidence type="ECO:0000256" key="3">
    <source>
        <dbReference type="ARBA" id="ARBA00022989"/>
    </source>
</evidence>
<evidence type="ECO:0000313" key="8">
    <source>
        <dbReference type="Proteomes" id="UP000245911"/>
    </source>
</evidence>
<organism evidence="7 8">
    <name type="scientific">Pararhodobacter oceanensis</name>
    <dbReference type="NCBI Taxonomy" id="2172121"/>
    <lineage>
        <taxon>Bacteria</taxon>
        <taxon>Pseudomonadati</taxon>
        <taxon>Pseudomonadota</taxon>
        <taxon>Alphaproteobacteria</taxon>
        <taxon>Rhodobacterales</taxon>
        <taxon>Paracoccaceae</taxon>
        <taxon>Pararhodobacter</taxon>
    </lineage>
</organism>
<comment type="subcellular location">
    <subcellularLocation>
        <location evidence="1">Membrane</location>
        <topology evidence="1">Multi-pass membrane protein</topology>
    </subcellularLocation>
</comment>
<accession>A0A2T8HUS2</accession>
<keyword evidence="4 5" id="KW-0472">Membrane</keyword>
<dbReference type="SUPFAM" id="SSF144091">
    <property type="entry name" value="Rhomboid-like"/>
    <property type="match status" value="1"/>
</dbReference>
<evidence type="ECO:0000256" key="5">
    <source>
        <dbReference type="SAM" id="Phobius"/>
    </source>
</evidence>
<dbReference type="Gene3D" id="1.20.1540.10">
    <property type="entry name" value="Rhomboid-like"/>
    <property type="match status" value="1"/>
</dbReference>
<sequence length="242" mass="25933">MTKDLHDQGDADPLADLNASPLNPLPGAVWLLLIAILGVEAVLWAASAGFIGGPQAIGWRIEVIQRFGFSSAVQNWMLENRAFPGMHLLRYGTFSFIHGTPMHALFGAVLVAALGKALGDAFGAVRFLLLALLTPILGAICFGLAVGENAQGWLFGAMPMAFALVGGFTWLRWHEAEGDGTRQRRAFAMIGILLAARLGFGLLAETGPGWVAELAAFVIGYGLSAWVLGPGSWRRLRARIRR</sequence>
<evidence type="ECO:0000256" key="1">
    <source>
        <dbReference type="ARBA" id="ARBA00004141"/>
    </source>
</evidence>
<feature type="transmembrane region" description="Helical" evidence="5">
    <location>
        <begin position="96"/>
        <end position="115"/>
    </location>
</feature>
<dbReference type="EMBL" id="QDKM01000003">
    <property type="protein sequence ID" value="PVH29207.1"/>
    <property type="molecule type" value="Genomic_DNA"/>
</dbReference>
<feature type="transmembrane region" description="Helical" evidence="5">
    <location>
        <begin position="153"/>
        <end position="173"/>
    </location>
</feature>
<dbReference type="Pfam" id="PF01694">
    <property type="entry name" value="Rhomboid"/>
    <property type="match status" value="1"/>
</dbReference>
<dbReference type="InterPro" id="IPR022764">
    <property type="entry name" value="Peptidase_S54_rhomboid_dom"/>
</dbReference>
<feature type="transmembrane region" description="Helical" evidence="5">
    <location>
        <begin position="27"/>
        <end position="45"/>
    </location>
</feature>
<keyword evidence="8" id="KW-1185">Reference proteome</keyword>
<keyword evidence="2 5" id="KW-0812">Transmembrane</keyword>
<feature type="transmembrane region" description="Helical" evidence="5">
    <location>
        <begin position="210"/>
        <end position="233"/>
    </location>
</feature>
<evidence type="ECO:0000313" key="7">
    <source>
        <dbReference type="EMBL" id="PVH29207.1"/>
    </source>
</evidence>
<keyword evidence="3 5" id="KW-1133">Transmembrane helix</keyword>
<feature type="transmembrane region" description="Helical" evidence="5">
    <location>
        <begin position="127"/>
        <end position="147"/>
    </location>
</feature>
<dbReference type="OrthoDB" id="7836448at2"/>
<dbReference type="GO" id="GO:0006508">
    <property type="term" value="P:proteolysis"/>
    <property type="evidence" value="ECO:0007669"/>
    <property type="project" value="UniProtKB-KW"/>
</dbReference>
<feature type="domain" description="Peptidase S54 rhomboid" evidence="6">
    <location>
        <begin position="88"/>
        <end position="227"/>
    </location>
</feature>
<evidence type="ECO:0000256" key="4">
    <source>
        <dbReference type="ARBA" id="ARBA00023136"/>
    </source>
</evidence>
<evidence type="ECO:0000259" key="6">
    <source>
        <dbReference type="Pfam" id="PF01694"/>
    </source>
</evidence>
<keyword evidence="7" id="KW-0645">Protease</keyword>
<dbReference type="Proteomes" id="UP000245911">
    <property type="component" value="Unassembled WGS sequence"/>
</dbReference>
<dbReference type="InterPro" id="IPR035952">
    <property type="entry name" value="Rhomboid-like_sf"/>
</dbReference>
<name>A0A2T8HUS2_9RHOB</name>
<keyword evidence="7" id="KW-0378">Hydrolase</keyword>
<feature type="transmembrane region" description="Helical" evidence="5">
    <location>
        <begin position="185"/>
        <end position="204"/>
    </location>
</feature>
<protein>
    <submittedName>
        <fullName evidence="7">Rhomboid family intramembrane serine protease</fullName>
    </submittedName>
</protein>
<dbReference type="GO" id="GO:0004252">
    <property type="term" value="F:serine-type endopeptidase activity"/>
    <property type="evidence" value="ECO:0007669"/>
    <property type="project" value="InterPro"/>
</dbReference>
<reference evidence="7 8" key="1">
    <citation type="submission" date="2018-04" db="EMBL/GenBank/DDBJ databases">
        <title>Pararhodobacter oceanense sp. nov., isolated from marine intertidal sediment.</title>
        <authorList>
            <person name="Wang X.-L."/>
            <person name="Du Z.-J."/>
        </authorList>
    </citation>
    <scope>NUCLEOTIDE SEQUENCE [LARGE SCALE GENOMIC DNA]</scope>
    <source>
        <strain evidence="7 8">AM505</strain>
    </source>
</reference>
<dbReference type="RefSeq" id="WP_116558203.1">
    <property type="nucleotide sequence ID" value="NZ_QDKM01000003.1"/>
</dbReference>